<dbReference type="AlphaFoldDB" id="A0A972GT46"/>
<sequence length="336" mass="37457">MSIENQLKLELNQAAAKRKYPRGLDDRIYRLFDEHRKKKRPSFIRAWRKKYGSIAVIAASLLLFSGVAYASTLLYNLQANNISIEVAGEQKLQFSQAQLKEIRASIHEVRQQLSVGESAVVYINELDRVKLPGAQTGMGLTKVNQPKSYTDITQWKDVVKGNFEGIKIPVELPQGFTFSSGELESPIGMLDAASTAKYYKPLQQQAAAAKQSMAWQKAAAQDKLAPTDFITESPRLVYMNSSHDRIEISYSVMPASDKNIDVKIKTSPSSTADNVQVAGFDAAYTVNNNSFLSDTGVVQDINWLEQKDGRTVIYHVSSPSTNVSKEELLFVANHMR</sequence>
<accession>A0A972GT46</accession>
<comment type="caution">
    <text evidence="2">The sequence shown here is derived from an EMBL/GenBank/DDBJ whole genome shotgun (WGS) entry which is preliminary data.</text>
</comment>
<keyword evidence="1" id="KW-1133">Transmembrane helix</keyword>
<dbReference type="Proteomes" id="UP000641588">
    <property type="component" value="Unassembled WGS sequence"/>
</dbReference>
<proteinExistence type="predicted"/>
<keyword evidence="1" id="KW-0472">Membrane</keyword>
<keyword evidence="3" id="KW-1185">Reference proteome</keyword>
<gene>
    <name evidence="2" type="ORF">GC093_24720</name>
</gene>
<dbReference type="EMBL" id="WHOD01000097">
    <property type="protein sequence ID" value="NOU96394.1"/>
    <property type="molecule type" value="Genomic_DNA"/>
</dbReference>
<feature type="transmembrane region" description="Helical" evidence="1">
    <location>
        <begin position="54"/>
        <end position="75"/>
    </location>
</feature>
<keyword evidence="1" id="KW-0812">Transmembrane</keyword>
<evidence type="ECO:0000313" key="2">
    <source>
        <dbReference type="EMBL" id="NOU96394.1"/>
    </source>
</evidence>
<reference evidence="2" key="1">
    <citation type="submission" date="2019-10" db="EMBL/GenBank/DDBJ databases">
        <title>Description of Paenibacillus glebae sp. nov.</title>
        <authorList>
            <person name="Carlier A."/>
            <person name="Qi S."/>
        </authorList>
    </citation>
    <scope>NUCLEOTIDE SEQUENCE</scope>
    <source>
        <strain evidence="2">LMG 31456</strain>
    </source>
</reference>
<organism evidence="2 3">
    <name type="scientific">Paenibacillus foliorum</name>
    <dbReference type="NCBI Taxonomy" id="2654974"/>
    <lineage>
        <taxon>Bacteria</taxon>
        <taxon>Bacillati</taxon>
        <taxon>Bacillota</taxon>
        <taxon>Bacilli</taxon>
        <taxon>Bacillales</taxon>
        <taxon>Paenibacillaceae</taxon>
        <taxon>Paenibacillus</taxon>
    </lineage>
</organism>
<dbReference type="RefSeq" id="WP_171654630.1">
    <property type="nucleotide sequence ID" value="NZ_WHOD01000097.1"/>
</dbReference>
<evidence type="ECO:0000313" key="3">
    <source>
        <dbReference type="Proteomes" id="UP000641588"/>
    </source>
</evidence>
<protein>
    <recommendedName>
        <fullName evidence="4">DUF4367 domain-containing protein</fullName>
    </recommendedName>
</protein>
<evidence type="ECO:0008006" key="4">
    <source>
        <dbReference type="Google" id="ProtNLM"/>
    </source>
</evidence>
<name>A0A972GT46_9BACL</name>
<evidence type="ECO:0000256" key="1">
    <source>
        <dbReference type="SAM" id="Phobius"/>
    </source>
</evidence>